<dbReference type="GO" id="GO:0005886">
    <property type="term" value="C:plasma membrane"/>
    <property type="evidence" value="ECO:0007669"/>
    <property type="project" value="UniProtKB-SubCell"/>
</dbReference>
<dbReference type="Gene3D" id="1.20.1720.10">
    <property type="entry name" value="Multidrug resistance protein D"/>
    <property type="match status" value="1"/>
</dbReference>
<dbReference type="Proteomes" id="UP000460435">
    <property type="component" value="Unassembled WGS sequence"/>
</dbReference>
<protein>
    <submittedName>
        <fullName evidence="8">MFS transporter</fullName>
    </submittedName>
</protein>
<feature type="transmembrane region" description="Helical" evidence="6">
    <location>
        <begin position="12"/>
        <end position="37"/>
    </location>
</feature>
<name>A0A7K3MC17_9ACTN</name>
<evidence type="ECO:0000256" key="2">
    <source>
        <dbReference type="ARBA" id="ARBA00022448"/>
    </source>
</evidence>
<comment type="caution">
    <text evidence="8">The sequence shown here is derived from an EMBL/GenBank/DDBJ whole genome shotgun (WGS) entry which is preliminary data.</text>
</comment>
<feature type="transmembrane region" description="Helical" evidence="6">
    <location>
        <begin position="268"/>
        <end position="292"/>
    </location>
</feature>
<keyword evidence="5 6" id="KW-0472">Membrane</keyword>
<dbReference type="CDD" id="cd17321">
    <property type="entry name" value="MFS_MMR_MDR_like"/>
    <property type="match status" value="1"/>
</dbReference>
<feature type="domain" description="Major facilitator superfamily (MFS) profile" evidence="7">
    <location>
        <begin position="12"/>
        <end position="454"/>
    </location>
</feature>
<dbReference type="PANTHER" id="PTHR42718:SF9">
    <property type="entry name" value="MAJOR FACILITATOR SUPERFAMILY MULTIDRUG TRANSPORTER MFSC"/>
    <property type="match status" value="1"/>
</dbReference>
<feature type="transmembrane region" description="Helical" evidence="6">
    <location>
        <begin position="304"/>
        <end position="323"/>
    </location>
</feature>
<dbReference type="Gene3D" id="1.20.1250.20">
    <property type="entry name" value="MFS general substrate transporter like domains"/>
    <property type="match status" value="1"/>
</dbReference>
<keyword evidence="9" id="KW-1185">Reference proteome</keyword>
<dbReference type="AlphaFoldDB" id="A0A7K3MC17"/>
<dbReference type="PROSITE" id="PS50850">
    <property type="entry name" value="MFS"/>
    <property type="match status" value="1"/>
</dbReference>
<reference evidence="8 9" key="1">
    <citation type="submission" date="2019-11" db="EMBL/GenBank/DDBJ databases">
        <authorList>
            <person name="Li X.-J."/>
            <person name="Feng X.-M."/>
        </authorList>
    </citation>
    <scope>NUCLEOTIDE SEQUENCE [LARGE SCALE GENOMIC DNA]</scope>
    <source>
        <strain evidence="8 9">XMNu-373</strain>
    </source>
</reference>
<dbReference type="PANTHER" id="PTHR42718">
    <property type="entry name" value="MAJOR FACILITATOR SUPERFAMILY MULTIDRUG TRANSPORTER MFSC"/>
    <property type="match status" value="1"/>
</dbReference>
<feature type="transmembrane region" description="Helical" evidence="6">
    <location>
        <begin position="136"/>
        <end position="158"/>
    </location>
</feature>
<keyword evidence="4 6" id="KW-1133">Transmembrane helix</keyword>
<feature type="transmembrane region" description="Helical" evidence="6">
    <location>
        <begin position="207"/>
        <end position="225"/>
    </location>
</feature>
<feature type="transmembrane region" description="Helical" evidence="6">
    <location>
        <begin position="103"/>
        <end position="124"/>
    </location>
</feature>
<feature type="transmembrane region" description="Helical" evidence="6">
    <location>
        <begin position="231"/>
        <end position="247"/>
    </location>
</feature>
<feature type="transmembrane region" description="Helical" evidence="6">
    <location>
        <begin position="396"/>
        <end position="419"/>
    </location>
</feature>
<dbReference type="EMBL" id="WLZY01000013">
    <property type="protein sequence ID" value="NDL60567.1"/>
    <property type="molecule type" value="Genomic_DNA"/>
</dbReference>
<dbReference type="Pfam" id="PF07690">
    <property type="entry name" value="MFS_1"/>
    <property type="match status" value="1"/>
</dbReference>
<dbReference type="GO" id="GO:0022857">
    <property type="term" value="F:transmembrane transporter activity"/>
    <property type="evidence" value="ECO:0007669"/>
    <property type="project" value="InterPro"/>
</dbReference>
<evidence type="ECO:0000256" key="3">
    <source>
        <dbReference type="ARBA" id="ARBA00022692"/>
    </source>
</evidence>
<dbReference type="InterPro" id="IPR011701">
    <property type="entry name" value="MFS"/>
</dbReference>
<evidence type="ECO:0000256" key="6">
    <source>
        <dbReference type="SAM" id="Phobius"/>
    </source>
</evidence>
<feature type="transmembrane region" description="Helical" evidence="6">
    <location>
        <begin position="78"/>
        <end position="97"/>
    </location>
</feature>
<dbReference type="InterPro" id="IPR036259">
    <property type="entry name" value="MFS_trans_sf"/>
</dbReference>
<keyword evidence="3 6" id="KW-0812">Transmembrane</keyword>
<feature type="transmembrane region" description="Helical" evidence="6">
    <location>
        <begin position="335"/>
        <end position="353"/>
    </location>
</feature>
<feature type="transmembrane region" description="Helical" evidence="6">
    <location>
        <begin position="43"/>
        <end position="66"/>
    </location>
</feature>
<proteinExistence type="predicted"/>
<dbReference type="InterPro" id="IPR020846">
    <property type="entry name" value="MFS_dom"/>
</dbReference>
<sequence>MTRDREGVPNRLLLTLTLGTLLNPLNSSMIAIALVSFQREFEVSIATSTWAASGFYLAAAVGQPLMGRLADQIGARRLFIAGLVLMGGASALAPLAPSFAWLVAARVVQAIATSAAFPCAHILIREAAGTRSSAPPAGALATLSMASSASAALGPVLGGALVAVAGWEAVFLVNVPLAAAGVILALRIVPRAPVSSVTKLSLRDVDIAGIVLFTCALGTLIVLVLSLAEEPIWWLVPVVAAAFALFLRRELNVTEPFMDIRGLVATPALRAVLIQQGGINLVFYCVFFGLPMWLEHVRGFTPDVVGLLVLPITVLSILVVPITTRAIRRVGSARTLVVGTGLMLLATLAVQLLGDTTPVVLLVGITVLLGIPNGVNHLSLQTRLYEAAPANRAGALAGLFQTFRYLGAITATSLLGVILERDLSTRGMHQVGYVMTGVAALLMVLTVLAARRRPD</sequence>
<dbReference type="SUPFAM" id="SSF103473">
    <property type="entry name" value="MFS general substrate transporter"/>
    <property type="match status" value="1"/>
</dbReference>
<gene>
    <name evidence="8" type="ORF">F7O44_26150</name>
</gene>
<evidence type="ECO:0000256" key="4">
    <source>
        <dbReference type="ARBA" id="ARBA00022989"/>
    </source>
</evidence>
<feature type="transmembrane region" description="Helical" evidence="6">
    <location>
        <begin position="431"/>
        <end position="450"/>
    </location>
</feature>
<feature type="transmembrane region" description="Helical" evidence="6">
    <location>
        <begin position="359"/>
        <end position="375"/>
    </location>
</feature>
<dbReference type="RefSeq" id="WP_162453287.1">
    <property type="nucleotide sequence ID" value="NZ_WLZY01000013.1"/>
</dbReference>
<feature type="transmembrane region" description="Helical" evidence="6">
    <location>
        <begin position="164"/>
        <end position="186"/>
    </location>
</feature>
<evidence type="ECO:0000313" key="9">
    <source>
        <dbReference type="Proteomes" id="UP000460435"/>
    </source>
</evidence>
<comment type="subcellular location">
    <subcellularLocation>
        <location evidence="1">Cell membrane</location>
        <topology evidence="1">Multi-pass membrane protein</topology>
    </subcellularLocation>
</comment>
<evidence type="ECO:0000313" key="8">
    <source>
        <dbReference type="EMBL" id="NDL60567.1"/>
    </source>
</evidence>
<keyword evidence="2" id="KW-0813">Transport</keyword>
<evidence type="ECO:0000256" key="5">
    <source>
        <dbReference type="ARBA" id="ARBA00023136"/>
    </source>
</evidence>
<evidence type="ECO:0000259" key="7">
    <source>
        <dbReference type="PROSITE" id="PS50850"/>
    </source>
</evidence>
<organism evidence="8 9">
    <name type="scientific">Phytoactinopolyspora mesophila</name>
    <dbReference type="NCBI Taxonomy" id="2650750"/>
    <lineage>
        <taxon>Bacteria</taxon>
        <taxon>Bacillati</taxon>
        <taxon>Actinomycetota</taxon>
        <taxon>Actinomycetes</taxon>
        <taxon>Jiangellales</taxon>
        <taxon>Jiangellaceae</taxon>
        <taxon>Phytoactinopolyspora</taxon>
    </lineage>
</organism>
<accession>A0A7K3MC17</accession>
<evidence type="ECO:0000256" key="1">
    <source>
        <dbReference type="ARBA" id="ARBA00004651"/>
    </source>
</evidence>